<feature type="region of interest" description="Disordered" evidence="1">
    <location>
        <begin position="140"/>
        <end position="174"/>
    </location>
</feature>
<dbReference type="Proteomes" id="UP000275078">
    <property type="component" value="Unassembled WGS sequence"/>
</dbReference>
<proteinExistence type="predicted"/>
<evidence type="ECO:0000313" key="3">
    <source>
        <dbReference type="Proteomes" id="UP000275078"/>
    </source>
</evidence>
<dbReference type="EMBL" id="ML119841">
    <property type="protein sequence ID" value="RPA72903.1"/>
    <property type="molecule type" value="Genomic_DNA"/>
</dbReference>
<keyword evidence="3" id="KW-1185">Reference proteome</keyword>
<feature type="region of interest" description="Disordered" evidence="1">
    <location>
        <begin position="78"/>
        <end position="106"/>
    </location>
</feature>
<sequence length="200" mass="23207">MTRKTAESPKDETRNSRAQTKKTRIQQTAATARTSTTAASHTRLPPQPPYNAKTARMTWTRVQKKGSYLHTGKQHRYLGERNSEHKESLVQQTTLRDSATTPPDYHLPVTRLPSQPPYRCDEMVTATRKRVPKTKTFAALERGSKTSTRRTEHEKSFHPATQRTRSNSHRHQISTRLTPQYSIPWREEQYENRGRGWTQL</sequence>
<feature type="compositionally biased region" description="Basic and acidic residues" evidence="1">
    <location>
        <begin position="78"/>
        <end position="88"/>
    </location>
</feature>
<feature type="region of interest" description="Disordered" evidence="1">
    <location>
        <begin position="1"/>
        <end position="54"/>
    </location>
</feature>
<evidence type="ECO:0000256" key="1">
    <source>
        <dbReference type="SAM" id="MobiDB-lite"/>
    </source>
</evidence>
<gene>
    <name evidence="2" type="ORF">BJ508DRAFT_314323</name>
</gene>
<name>A0A3N4HFI2_ASCIM</name>
<accession>A0A3N4HFI2</accession>
<reference evidence="2 3" key="1">
    <citation type="journal article" date="2018" name="Nat. Ecol. Evol.">
        <title>Pezizomycetes genomes reveal the molecular basis of ectomycorrhizal truffle lifestyle.</title>
        <authorList>
            <person name="Murat C."/>
            <person name="Payen T."/>
            <person name="Noel B."/>
            <person name="Kuo A."/>
            <person name="Morin E."/>
            <person name="Chen J."/>
            <person name="Kohler A."/>
            <person name="Krizsan K."/>
            <person name="Balestrini R."/>
            <person name="Da Silva C."/>
            <person name="Montanini B."/>
            <person name="Hainaut M."/>
            <person name="Levati E."/>
            <person name="Barry K.W."/>
            <person name="Belfiori B."/>
            <person name="Cichocki N."/>
            <person name="Clum A."/>
            <person name="Dockter R.B."/>
            <person name="Fauchery L."/>
            <person name="Guy J."/>
            <person name="Iotti M."/>
            <person name="Le Tacon F."/>
            <person name="Lindquist E.A."/>
            <person name="Lipzen A."/>
            <person name="Malagnac F."/>
            <person name="Mello A."/>
            <person name="Molinier V."/>
            <person name="Miyauchi S."/>
            <person name="Poulain J."/>
            <person name="Riccioni C."/>
            <person name="Rubini A."/>
            <person name="Sitrit Y."/>
            <person name="Splivallo R."/>
            <person name="Traeger S."/>
            <person name="Wang M."/>
            <person name="Zifcakova L."/>
            <person name="Wipf D."/>
            <person name="Zambonelli A."/>
            <person name="Paolocci F."/>
            <person name="Nowrousian M."/>
            <person name="Ottonello S."/>
            <person name="Baldrian P."/>
            <person name="Spatafora J.W."/>
            <person name="Henrissat B."/>
            <person name="Nagy L.G."/>
            <person name="Aury J.M."/>
            <person name="Wincker P."/>
            <person name="Grigoriev I.V."/>
            <person name="Bonfante P."/>
            <person name="Martin F.M."/>
        </authorList>
    </citation>
    <scope>NUCLEOTIDE SEQUENCE [LARGE SCALE GENOMIC DNA]</scope>
    <source>
        <strain evidence="2 3">RN42</strain>
    </source>
</reference>
<organism evidence="2 3">
    <name type="scientific">Ascobolus immersus RN42</name>
    <dbReference type="NCBI Taxonomy" id="1160509"/>
    <lineage>
        <taxon>Eukaryota</taxon>
        <taxon>Fungi</taxon>
        <taxon>Dikarya</taxon>
        <taxon>Ascomycota</taxon>
        <taxon>Pezizomycotina</taxon>
        <taxon>Pezizomycetes</taxon>
        <taxon>Pezizales</taxon>
        <taxon>Ascobolaceae</taxon>
        <taxon>Ascobolus</taxon>
    </lineage>
</organism>
<evidence type="ECO:0000313" key="2">
    <source>
        <dbReference type="EMBL" id="RPA72903.1"/>
    </source>
</evidence>
<feature type="compositionally biased region" description="Low complexity" evidence="1">
    <location>
        <begin position="25"/>
        <end position="43"/>
    </location>
</feature>
<feature type="compositionally biased region" description="Polar residues" evidence="1">
    <location>
        <begin position="89"/>
        <end position="101"/>
    </location>
</feature>
<protein>
    <submittedName>
        <fullName evidence="2">Uncharacterized protein</fullName>
    </submittedName>
</protein>
<feature type="compositionally biased region" description="Basic and acidic residues" evidence="1">
    <location>
        <begin position="1"/>
        <end position="15"/>
    </location>
</feature>
<dbReference type="AlphaFoldDB" id="A0A3N4HFI2"/>